<evidence type="ECO:0000313" key="6">
    <source>
        <dbReference type="EMBL" id="KAG5681459.1"/>
    </source>
</evidence>
<dbReference type="GO" id="GO:0035151">
    <property type="term" value="P:regulation of tube size, open tracheal system"/>
    <property type="evidence" value="ECO:0007669"/>
    <property type="project" value="TreeGrafter"/>
</dbReference>
<evidence type="ECO:0000256" key="1">
    <source>
        <dbReference type="ARBA" id="ARBA00004141"/>
    </source>
</evidence>
<evidence type="ECO:0000313" key="7">
    <source>
        <dbReference type="Proteomes" id="UP001107558"/>
    </source>
</evidence>
<dbReference type="Proteomes" id="UP001107558">
    <property type="component" value="Chromosome 1"/>
</dbReference>
<feature type="transmembrane region" description="Helical" evidence="5">
    <location>
        <begin position="89"/>
        <end position="115"/>
    </location>
</feature>
<keyword evidence="7" id="KW-1185">Reference proteome</keyword>
<protein>
    <submittedName>
        <fullName evidence="6">Uncharacterized protein</fullName>
    </submittedName>
</protein>
<feature type="transmembrane region" description="Helical" evidence="5">
    <location>
        <begin position="169"/>
        <end position="190"/>
    </location>
</feature>
<comment type="caution">
    <text evidence="6">The sequence shown here is derived from an EMBL/GenBank/DDBJ whole genome shotgun (WGS) entry which is preliminary data.</text>
</comment>
<reference evidence="6" key="1">
    <citation type="submission" date="2021-03" db="EMBL/GenBank/DDBJ databases">
        <title>Chromosome level genome of the anhydrobiotic midge Polypedilum vanderplanki.</title>
        <authorList>
            <person name="Yoshida Y."/>
            <person name="Kikawada T."/>
            <person name="Gusev O."/>
        </authorList>
    </citation>
    <scope>NUCLEOTIDE SEQUENCE</scope>
    <source>
        <strain evidence="6">NIAS01</strain>
        <tissue evidence="6">Whole body or cell culture</tissue>
    </source>
</reference>
<evidence type="ECO:0000256" key="4">
    <source>
        <dbReference type="ARBA" id="ARBA00023136"/>
    </source>
</evidence>
<keyword evidence="4 5" id="KW-0472">Membrane</keyword>
<evidence type="ECO:0000256" key="2">
    <source>
        <dbReference type="ARBA" id="ARBA00022692"/>
    </source>
</evidence>
<comment type="subcellular location">
    <subcellularLocation>
        <location evidence="1">Membrane</location>
        <topology evidence="1">Multi-pass membrane protein</topology>
    </subcellularLocation>
</comment>
<keyword evidence="3 5" id="KW-1133">Transmembrane helix</keyword>
<accession>A0A9J6CI96</accession>
<dbReference type="AlphaFoldDB" id="A0A9J6CI96"/>
<dbReference type="PANTHER" id="PTHR21284">
    <property type="entry name" value="EG:80H7.2 PROTEIN"/>
    <property type="match status" value="1"/>
</dbReference>
<dbReference type="Gene3D" id="1.20.140.150">
    <property type="match status" value="1"/>
</dbReference>
<dbReference type="InterPro" id="IPR004031">
    <property type="entry name" value="PMP22/EMP/MP20/Claudin"/>
</dbReference>
<dbReference type="EMBL" id="JADBJN010000001">
    <property type="protein sequence ID" value="KAG5681459.1"/>
    <property type="molecule type" value="Genomic_DNA"/>
</dbReference>
<evidence type="ECO:0000256" key="5">
    <source>
        <dbReference type="SAM" id="Phobius"/>
    </source>
</evidence>
<organism evidence="6 7">
    <name type="scientific">Polypedilum vanderplanki</name>
    <name type="common">Sleeping chironomid midge</name>
    <dbReference type="NCBI Taxonomy" id="319348"/>
    <lineage>
        <taxon>Eukaryota</taxon>
        <taxon>Metazoa</taxon>
        <taxon>Ecdysozoa</taxon>
        <taxon>Arthropoda</taxon>
        <taxon>Hexapoda</taxon>
        <taxon>Insecta</taxon>
        <taxon>Pterygota</taxon>
        <taxon>Neoptera</taxon>
        <taxon>Endopterygota</taxon>
        <taxon>Diptera</taxon>
        <taxon>Nematocera</taxon>
        <taxon>Chironomoidea</taxon>
        <taxon>Chironomidae</taxon>
        <taxon>Chironominae</taxon>
        <taxon>Polypedilum</taxon>
        <taxon>Polypedilum</taxon>
    </lineage>
</organism>
<dbReference type="OrthoDB" id="10062378at2759"/>
<keyword evidence="2 5" id="KW-0812">Transmembrane</keyword>
<dbReference type="Pfam" id="PF13903">
    <property type="entry name" value="Claudin_2"/>
    <property type="match status" value="1"/>
</dbReference>
<dbReference type="GO" id="GO:0019991">
    <property type="term" value="P:septate junction assembly"/>
    <property type="evidence" value="ECO:0007669"/>
    <property type="project" value="TreeGrafter"/>
</dbReference>
<feature type="transmembrane region" description="Helical" evidence="5">
    <location>
        <begin position="127"/>
        <end position="149"/>
    </location>
</feature>
<gene>
    <name evidence="6" type="ORF">PVAND_010893</name>
</gene>
<feature type="transmembrane region" description="Helical" evidence="5">
    <location>
        <begin position="12"/>
        <end position="32"/>
    </location>
</feature>
<dbReference type="GO" id="GO:0005918">
    <property type="term" value="C:septate junction"/>
    <property type="evidence" value="ECO:0007669"/>
    <property type="project" value="TreeGrafter"/>
</dbReference>
<dbReference type="PANTHER" id="PTHR21284:SF11">
    <property type="entry name" value="KUNE-KUNE"/>
    <property type="match status" value="1"/>
</dbReference>
<proteinExistence type="predicted"/>
<dbReference type="GO" id="GO:0016020">
    <property type="term" value="C:membrane"/>
    <property type="evidence" value="ECO:0007669"/>
    <property type="project" value="UniProtKB-SubCell"/>
</dbReference>
<sequence>MGARTKTAKYAVGFTFGAFVLILIAFSTPYWLQNDGVLKNPKFLNLGLWEMCLNNFQDIHRFYDVTFNGCMWIFEEEFYIIHDYILPSFFITIQFFFTLAFTLLLISIILTLLFLGCSKDHDRYIHLLITNGSCLVLAGIFATFSVILFGCYGDSRDWMPDWEHNNMGWSFALACPGSVMLFPAGILFLVEARRLKYKRLNEIGNREAAYTMRQRGHTDI</sequence>
<evidence type="ECO:0000256" key="3">
    <source>
        <dbReference type="ARBA" id="ARBA00022989"/>
    </source>
</evidence>
<name>A0A9J6CI96_POLVA</name>